<feature type="domain" description="PWWP" evidence="2">
    <location>
        <begin position="29"/>
        <end position="90"/>
    </location>
</feature>
<evidence type="ECO:0000256" key="1">
    <source>
        <dbReference type="SAM" id="MobiDB-lite"/>
    </source>
</evidence>
<feature type="region of interest" description="Disordered" evidence="1">
    <location>
        <begin position="228"/>
        <end position="295"/>
    </location>
</feature>
<feature type="region of interest" description="Disordered" evidence="1">
    <location>
        <begin position="312"/>
        <end position="335"/>
    </location>
</feature>
<organism evidence="3 4">
    <name type="scientific">Lactuca sativa</name>
    <name type="common">Garden lettuce</name>
    <dbReference type="NCBI Taxonomy" id="4236"/>
    <lineage>
        <taxon>Eukaryota</taxon>
        <taxon>Viridiplantae</taxon>
        <taxon>Streptophyta</taxon>
        <taxon>Embryophyta</taxon>
        <taxon>Tracheophyta</taxon>
        <taxon>Spermatophyta</taxon>
        <taxon>Magnoliopsida</taxon>
        <taxon>eudicotyledons</taxon>
        <taxon>Gunneridae</taxon>
        <taxon>Pentapetalae</taxon>
        <taxon>asterids</taxon>
        <taxon>campanulids</taxon>
        <taxon>Asterales</taxon>
        <taxon>Asteraceae</taxon>
        <taxon>Cichorioideae</taxon>
        <taxon>Cichorieae</taxon>
        <taxon>Lactucinae</taxon>
        <taxon>Lactuca</taxon>
    </lineage>
</organism>
<dbReference type="Gene3D" id="2.30.30.140">
    <property type="match status" value="1"/>
</dbReference>
<dbReference type="Pfam" id="PF00855">
    <property type="entry name" value="PWWP"/>
    <property type="match status" value="1"/>
</dbReference>
<dbReference type="InterPro" id="IPR000313">
    <property type="entry name" value="PWWP_dom"/>
</dbReference>
<dbReference type="SUPFAM" id="SSF63748">
    <property type="entry name" value="Tudor/PWWP/MBT"/>
    <property type="match status" value="1"/>
</dbReference>
<evidence type="ECO:0000313" key="4">
    <source>
        <dbReference type="Proteomes" id="UP000235145"/>
    </source>
</evidence>
<keyword evidence="4" id="KW-1185">Reference proteome</keyword>
<gene>
    <name evidence="3" type="ORF">LSAT_V11C300111320</name>
</gene>
<dbReference type="AlphaFoldDB" id="A0A9R1XPX2"/>
<dbReference type="SMART" id="SM00293">
    <property type="entry name" value="PWWP"/>
    <property type="match status" value="1"/>
</dbReference>
<feature type="compositionally biased region" description="Basic and acidic residues" evidence="1">
    <location>
        <begin position="275"/>
        <end position="295"/>
    </location>
</feature>
<dbReference type="PROSITE" id="PS50812">
    <property type="entry name" value="PWWP"/>
    <property type="match status" value="1"/>
</dbReference>
<dbReference type="PANTHER" id="PTHR10688">
    <property type="entry name" value="PWWP DOMAIN-CONTAINING PROTEIN"/>
    <property type="match status" value="1"/>
</dbReference>
<dbReference type="PANTHER" id="PTHR10688:SF5">
    <property type="entry name" value="PWWP DOMAIN-CONTAINING PROTEIN 1-RELATED"/>
    <property type="match status" value="1"/>
</dbReference>
<accession>A0A9R1XPX2</accession>
<reference evidence="3 4" key="1">
    <citation type="journal article" date="2017" name="Nat. Commun.">
        <title>Genome assembly with in vitro proximity ligation data and whole-genome triplication in lettuce.</title>
        <authorList>
            <person name="Reyes-Chin-Wo S."/>
            <person name="Wang Z."/>
            <person name="Yang X."/>
            <person name="Kozik A."/>
            <person name="Arikit S."/>
            <person name="Song C."/>
            <person name="Xia L."/>
            <person name="Froenicke L."/>
            <person name="Lavelle D.O."/>
            <person name="Truco M.J."/>
            <person name="Xia R."/>
            <person name="Zhu S."/>
            <person name="Xu C."/>
            <person name="Xu H."/>
            <person name="Xu X."/>
            <person name="Cox K."/>
            <person name="Korf I."/>
            <person name="Meyers B.C."/>
            <person name="Michelmore R.W."/>
        </authorList>
    </citation>
    <scope>NUCLEOTIDE SEQUENCE [LARGE SCALE GENOMIC DNA]</scope>
    <source>
        <strain evidence="4">cv. Salinas</strain>
        <tissue evidence="3">Seedlings</tissue>
    </source>
</reference>
<sequence length="540" mass="61496">MKCEGFKLLSNLRNRERFMEKKKEKQFNVGDLVWAKVNCYPWWPSIIYDEALTSSHVQQAKKEGLMLVSFFGDNSYNWLDPKKLLHFESNFSMYSNRSSSRLFLKAVNEAVYELNHRAALGLTCPCLFFSSYRPASVEGFLEVDIDGYSTGGVYSVQQIEGFRQEFQPLQTLSFVQQLALDPTNVHQDPSILKEVARVLAFRKAKYAEVDEPYFLAFGVQPQRLVDPSMTSNQQETALLQAPPPPLADDEKKPTIKLQKKKKRRLASSKPNATKTSDKVKRNLHHDSEDDVHEKKRQVKVEIINKKLDIISTTTNDDKQQPDQPQPEAATTTTKCELPLKKWQRRRSVSSIGGPKLALVLSSERERERERKNEGKSGGISIVEKGPTMVLSMKFPPDAALPSVSELKAKFAKFGPMDISGVRVSYLKSRCQVVFMNKSDAQKAYEHVVKFKNMFGQTHVSYRLHPFGNSIKEAKEGGSKETALVTSSHMQQQQQLLNQETTYANKYQKAAEVNQGSVDISDKMIYLLNECNRIVFELNQF</sequence>
<dbReference type="CDD" id="cd05162">
    <property type="entry name" value="PWWP"/>
    <property type="match status" value="1"/>
</dbReference>
<proteinExistence type="predicted"/>
<evidence type="ECO:0000313" key="3">
    <source>
        <dbReference type="EMBL" id="KAJ0217534.1"/>
    </source>
</evidence>
<comment type="caution">
    <text evidence="3">The sequence shown here is derived from an EMBL/GenBank/DDBJ whole genome shotgun (WGS) entry which is preliminary data.</text>
</comment>
<feature type="compositionally biased region" description="Basic residues" evidence="1">
    <location>
        <begin position="257"/>
        <end position="266"/>
    </location>
</feature>
<dbReference type="EMBL" id="NBSK02000003">
    <property type="protein sequence ID" value="KAJ0217534.1"/>
    <property type="molecule type" value="Genomic_DNA"/>
</dbReference>
<protein>
    <recommendedName>
        <fullName evidence="2">PWWP domain-containing protein</fullName>
    </recommendedName>
</protein>
<dbReference type="OrthoDB" id="62853at2759"/>
<name>A0A9R1XPX2_LACSA</name>
<dbReference type="InterPro" id="IPR052657">
    <property type="entry name" value="PDP_family_Arabidopsis"/>
</dbReference>
<evidence type="ECO:0000259" key="2">
    <source>
        <dbReference type="PROSITE" id="PS50812"/>
    </source>
</evidence>
<dbReference type="Proteomes" id="UP000235145">
    <property type="component" value="Unassembled WGS sequence"/>
</dbReference>
<feature type="compositionally biased region" description="Low complexity" evidence="1">
    <location>
        <begin position="321"/>
        <end position="334"/>
    </location>
</feature>